<comment type="caution">
    <text evidence="4">The sequence shown here is derived from an EMBL/GenBank/DDBJ whole genome shotgun (WGS) entry which is preliminary data.</text>
</comment>
<dbReference type="Gene3D" id="1.25.40.20">
    <property type="entry name" value="Ankyrin repeat-containing domain"/>
    <property type="match status" value="1"/>
</dbReference>
<protein>
    <submittedName>
        <fullName evidence="4">Uncharacterized protein</fullName>
    </submittedName>
</protein>
<feature type="repeat" description="ANK" evidence="3">
    <location>
        <begin position="4"/>
        <end position="36"/>
    </location>
</feature>
<reference evidence="4 5" key="1">
    <citation type="submission" date="2020-04" db="EMBL/GenBank/DDBJ databases">
        <authorList>
            <person name="Alioto T."/>
            <person name="Alioto T."/>
            <person name="Gomez Garrido J."/>
        </authorList>
    </citation>
    <scope>NUCLEOTIDE SEQUENCE [LARGE SCALE GENOMIC DNA]</scope>
</reference>
<keyword evidence="2 3" id="KW-0040">ANK repeat</keyword>
<accession>A0A8S1DXB0</accession>
<keyword evidence="1" id="KW-0677">Repeat</keyword>
<evidence type="ECO:0000313" key="5">
    <source>
        <dbReference type="Proteomes" id="UP000494165"/>
    </source>
</evidence>
<dbReference type="Proteomes" id="UP000494165">
    <property type="component" value="Unassembled WGS sequence"/>
</dbReference>
<dbReference type="OrthoDB" id="20872at2759"/>
<dbReference type="Pfam" id="PF13606">
    <property type="entry name" value="Ank_3"/>
    <property type="match status" value="1"/>
</dbReference>
<dbReference type="EMBL" id="CADEPI010000494">
    <property type="protein sequence ID" value="CAB3386591.1"/>
    <property type="molecule type" value="Genomic_DNA"/>
</dbReference>
<proteinExistence type="predicted"/>
<dbReference type="Pfam" id="PF12796">
    <property type="entry name" value="Ank_2"/>
    <property type="match status" value="1"/>
</dbReference>
<dbReference type="PANTHER" id="PTHR24198:SF165">
    <property type="entry name" value="ANKYRIN REPEAT-CONTAINING PROTEIN-RELATED"/>
    <property type="match status" value="1"/>
</dbReference>
<dbReference type="Pfam" id="PF00023">
    <property type="entry name" value="Ank"/>
    <property type="match status" value="1"/>
</dbReference>
<name>A0A8S1DXB0_9INSE</name>
<dbReference type="InterPro" id="IPR036770">
    <property type="entry name" value="Ankyrin_rpt-contain_sf"/>
</dbReference>
<dbReference type="AlphaFoldDB" id="A0A8S1DXB0"/>
<dbReference type="InterPro" id="IPR002110">
    <property type="entry name" value="Ankyrin_rpt"/>
</dbReference>
<evidence type="ECO:0000313" key="4">
    <source>
        <dbReference type="EMBL" id="CAB3386591.1"/>
    </source>
</evidence>
<dbReference type="SUPFAM" id="SSF48403">
    <property type="entry name" value="Ankyrin repeat"/>
    <property type="match status" value="1"/>
</dbReference>
<feature type="repeat" description="ANK" evidence="3">
    <location>
        <begin position="140"/>
        <end position="172"/>
    </location>
</feature>
<evidence type="ECO:0000256" key="1">
    <source>
        <dbReference type="ARBA" id="ARBA00022737"/>
    </source>
</evidence>
<dbReference type="PROSITE" id="PS50297">
    <property type="entry name" value="ANK_REP_REGION"/>
    <property type="match status" value="2"/>
</dbReference>
<sequence>MDKFLYTPLHVALINQNIEVAEEMVKYGADFRVKSGHFNLLHYSVIGSDLKSVQFLHPKDPELVKELTLLGENAIHLAAKHADREMCMFLCEEASVNPFSSNEMNSNVLHLAAANEKHGVELVEYFATEKGVDVHQRNVLLETPLHHALDKENLAVAEALLRAGANMNVVLA</sequence>
<organism evidence="4 5">
    <name type="scientific">Cloeon dipterum</name>
    <dbReference type="NCBI Taxonomy" id="197152"/>
    <lineage>
        <taxon>Eukaryota</taxon>
        <taxon>Metazoa</taxon>
        <taxon>Ecdysozoa</taxon>
        <taxon>Arthropoda</taxon>
        <taxon>Hexapoda</taxon>
        <taxon>Insecta</taxon>
        <taxon>Pterygota</taxon>
        <taxon>Palaeoptera</taxon>
        <taxon>Ephemeroptera</taxon>
        <taxon>Pisciforma</taxon>
        <taxon>Baetidae</taxon>
        <taxon>Cloeon</taxon>
    </lineage>
</organism>
<evidence type="ECO:0000256" key="3">
    <source>
        <dbReference type="PROSITE-ProRule" id="PRU00023"/>
    </source>
</evidence>
<dbReference type="SMART" id="SM00248">
    <property type="entry name" value="ANK"/>
    <property type="match status" value="5"/>
</dbReference>
<gene>
    <name evidence="4" type="ORF">CLODIP_2_CD03060</name>
</gene>
<keyword evidence="5" id="KW-1185">Reference proteome</keyword>
<dbReference type="PANTHER" id="PTHR24198">
    <property type="entry name" value="ANKYRIN REPEAT AND PROTEIN KINASE DOMAIN-CONTAINING PROTEIN"/>
    <property type="match status" value="1"/>
</dbReference>
<dbReference type="PROSITE" id="PS50088">
    <property type="entry name" value="ANK_REPEAT"/>
    <property type="match status" value="2"/>
</dbReference>
<evidence type="ECO:0000256" key="2">
    <source>
        <dbReference type="ARBA" id="ARBA00023043"/>
    </source>
</evidence>